<organism evidence="1">
    <name type="scientific">Trepomonas sp. PC1</name>
    <dbReference type="NCBI Taxonomy" id="1076344"/>
    <lineage>
        <taxon>Eukaryota</taxon>
        <taxon>Metamonada</taxon>
        <taxon>Diplomonadida</taxon>
        <taxon>Hexamitidae</taxon>
        <taxon>Hexamitinae</taxon>
        <taxon>Trepomonas</taxon>
    </lineage>
</organism>
<protein>
    <submittedName>
        <fullName evidence="1">Uncharacterized protein</fullName>
    </submittedName>
</protein>
<accession>A0A146JZP3</accession>
<reference evidence="1" key="1">
    <citation type="submission" date="2015-07" db="EMBL/GenBank/DDBJ databases">
        <title>Adaptation to a free-living lifestyle via gene acquisitions in the diplomonad Trepomonas sp. PC1.</title>
        <authorList>
            <person name="Xu F."/>
            <person name="Jerlstrom-Hultqvist J."/>
            <person name="Kolisko M."/>
            <person name="Simpson A.G.B."/>
            <person name="Roger A.J."/>
            <person name="Svard S.G."/>
            <person name="Andersson J.O."/>
        </authorList>
    </citation>
    <scope>NUCLEOTIDE SEQUENCE</scope>
    <source>
        <strain evidence="1">PC1</strain>
    </source>
</reference>
<name>A0A146JZP3_9EUKA</name>
<feature type="non-terminal residue" evidence="1">
    <location>
        <position position="1"/>
    </location>
</feature>
<dbReference type="EMBL" id="GDID01006444">
    <property type="protein sequence ID" value="JAP90162.1"/>
    <property type="molecule type" value="Transcribed_RNA"/>
</dbReference>
<evidence type="ECO:0000313" key="1">
    <source>
        <dbReference type="EMBL" id="JAP90162.1"/>
    </source>
</evidence>
<sequence>NMQQQALNNEVKQIIKYIQDVPTYFALFALDLANLSDVKHIISDELNQYLQQNFNNVCKNQLLFKQTLEKYCNDQFQFNDYHFGVLSGCVDLKELNAKIVAIGQSQMISLVQYTNNLPNKLNSNKTIQELLQKFTNLEVKNLSFLLSQVKMIYSQLQAQTSEYLAEMRLASIADFSQALDLFPKKDLQQMCELQLQNYELKAIVEQKTSVTNVDLDTFVAQFAAVLKQRTAQPPKMLEKLHVKDFAQFQSLVQRAKLQFQKLDSSEQNKSFDEKLVINWLQRCGVTTDQPQNYVDQLFDFLQRQSFDSTLKQLNLKSVMQFEALAASSTVNETPASPEGPESVILKEILHKYNFECNLKQFVEKHQAKNFNLKYQQLLTQEFADLDQFEAFIQQLRFLDLKNILTQCQQSQFTISSQILNPKVEKIVGEGIKNIELFCELVSDLFLKQLNSSPGKVEFEQKLMTETKEMQLGLRQQEQKAMMYSPYLIKNSPPLQKTMEAFNKVAEVNFSNNAFTSMPVEKESRMVENNIQLTQRDFADVEQQFQQEPSILAQLSQLPEEKGFQAQKLTSNQRVEHLMPLQNYLIQLITPIRLRYSKKKKYTKAESEPWPIVKEMLNIAVNANASVENIIQMCDQSLYDTTTDPNSFADLSYIRAKMQNNGLDSRNIIGVVTYLAQELMK</sequence>
<dbReference type="AlphaFoldDB" id="A0A146JZP3"/>
<proteinExistence type="predicted"/>
<gene>
    <name evidence="1" type="ORF">TPC1_30343</name>
</gene>